<dbReference type="EMBL" id="CP002159">
    <property type="protein sequence ID" value="ADL56833.1"/>
    <property type="molecule type" value="Genomic_DNA"/>
</dbReference>
<evidence type="ECO:0000313" key="3">
    <source>
        <dbReference type="Proteomes" id="UP000001235"/>
    </source>
</evidence>
<dbReference type="CAZy" id="GT2">
    <property type="family name" value="Glycosyltransferase Family 2"/>
</dbReference>
<dbReference type="Proteomes" id="UP000001235">
    <property type="component" value="Chromosome"/>
</dbReference>
<dbReference type="SUPFAM" id="SSF53448">
    <property type="entry name" value="Nucleotide-diphospho-sugar transferases"/>
    <property type="match status" value="1"/>
</dbReference>
<accession>D9SE11</accession>
<reference evidence="2 3" key="1">
    <citation type="submission" date="2010-08" db="EMBL/GenBank/DDBJ databases">
        <title>Complete sequence of Gallionella capsiferriformans ES-2.</title>
        <authorList>
            <consortium name="US DOE Joint Genome Institute"/>
            <person name="Lucas S."/>
            <person name="Copeland A."/>
            <person name="Lapidus A."/>
            <person name="Cheng J.-F."/>
            <person name="Bruce D."/>
            <person name="Goodwin L."/>
            <person name="Pitluck S."/>
            <person name="Chertkov O."/>
            <person name="Davenport K.W."/>
            <person name="Detter J.C."/>
            <person name="Han C."/>
            <person name="Tapia R."/>
            <person name="Land M."/>
            <person name="Hauser L."/>
            <person name="Chang Y.-J."/>
            <person name="Jeffries C."/>
            <person name="Kyrpides N."/>
            <person name="Ivanova N."/>
            <person name="Mikhailova N."/>
            <person name="Shelobolina E.S."/>
            <person name="Picardal F."/>
            <person name="Roden E."/>
            <person name="Emerson D."/>
            <person name="Woyke T."/>
        </authorList>
    </citation>
    <scope>NUCLEOTIDE SEQUENCE [LARGE SCALE GENOMIC DNA]</scope>
    <source>
        <strain evidence="2 3">ES-2</strain>
    </source>
</reference>
<sequence>MQTAGELSVNSQPLLTIAIPTYNRATYLDLCLKRIVEEIAGLSEDQRCLVKIYVSDNASSDGITPKVIAQYQGMQAGVFEAVRNPVNVGPDKNIAQCYDSAITPYVWIIGDDDVLLPGNLGIVLSQLLKGKIDILYVNNYWFKDSYQEKPRCQESHGALSFRSAAEFTRRTNVMLTFISGLVVRSGIGMNYRTELTASNLVQLSWVLPLLREGKNFMTIEDWVVAAQGSNSGGYGLVKVFGCNLVKITNEILKDMPAVARTIQNGTIVNFFPGFIFEFRKGSSKFSDMDMAAGLKEAFGDNWRYHIFLAPLIRFPLPIAGCYNVFLKVFRRLFGWALV</sequence>
<dbReference type="RefSeq" id="WP_013294735.1">
    <property type="nucleotide sequence ID" value="NC_014394.1"/>
</dbReference>
<dbReference type="AlphaFoldDB" id="D9SE11"/>
<dbReference type="GO" id="GO:0016740">
    <property type="term" value="F:transferase activity"/>
    <property type="evidence" value="ECO:0007669"/>
    <property type="project" value="UniProtKB-KW"/>
</dbReference>
<dbReference type="Pfam" id="PF00535">
    <property type="entry name" value="Glycos_transf_2"/>
    <property type="match status" value="1"/>
</dbReference>
<dbReference type="Gene3D" id="3.90.550.10">
    <property type="entry name" value="Spore Coat Polysaccharide Biosynthesis Protein SpsA, Chain A"/>
    <property type="match status" value="1"/>
</dbReference>
<evidence type="ECO:0000313" key="2">
    <source>
        <dbReference type="EMBL" id="ADL56833.1"/>
    </source>
</evidence>
<organism evidence="2 3">
    <name type="scientific">Gallionella capsiferriformans (strain ES-2)</name>
    <name type="common">Gallionella ferruginea capsiferriformans (strain ES-2)</name>
    <dbReference type="NCBI Taxonomy" id="395494"/>
    <lineage>
        <taxon>Bacteria</taxon>
        <taxon>Pseudomonadati</taxon>
        <taxon>Pseudomonadota</taxon>
        <taxon>Betaproteobacteria</taxon>
        <taxon>Nitrosomonadales</taxon>
        <taxon>Gallionellaceae</taxon>
        <taxon>Gallionella</taxon>
    </lineage>
</organism>
<feature type="domain" description="Glycosyltransferase 2-like" evidence="1">
    <location>
        <begin position="16"/>
        <end position="172"/>
    </location>
</feature>
<protein>
    <submittedName>
        <fullName evidence="2">Glycosyl transferase family 2</fullName>
    </submittedName>
</protein>
<dbReference type="OrthoDB" id="9798249at2"/>
<dbReference type="InterPro" id="IPR001173">
    <property type="entry name" value="Glyco_trans_2-like"/>
</dbReference>
<dbReference type="STRING" id="395494.Galf_2841"/>
<keyword evidence="3" id="KW-1185">Reference proteome</keyword>
<dbReference type="CDD" id="cd00761">
    <property type="entry name" value="Glyco_tranf_GTA_type"/>
    <property type="match status" value="1"/>
</dbReference>
<keyword evidence="2" id="KW-0808">Transferase</keyword>
<dbReference type="InterPro" id="IPR029044">
    <property type="entry name" value="Nucleotide-diphossugar_trans"/>
</dbReference>
<dbReference type="HOGENOM" id="CLU_760603_0_0_4"/>
<proteinExistence type="predicted"/>
<evidence type="ECO:0000259" key="1">
    <source>
        <dbReference type="Pfam" id="PF00535"/>
    </source>
</evidence>
<dbReference type="eggNOG" id="COG1216">
    <property type="taxonomic scope" value="Bacteria"/>
</dbReference>
<gene>
    <name evidence="2" type="ordered locus">Galf_2841</name>
</gene>
<dbReference type="KEGG" id="gca:Galf_2841"/>
<name>D9SE11_GALCS</name>